<accession>A0ABN2RW74</accession>
<sequence>MGCVVEEFDAGEAYGWLADDQDCGGVCQFGLDLRVGGSGGEGSDSCLGEEGVGGVRPEYERNVPRRGYAASARSASWALNAL</sequence>
<comment type="caution">
    <text evidence="1">The sequence shown here is derived from an EMBL/GenBank/DDBJ whole genome shotgun (WGS) entry which is preliminary data.</text>
</comment>
<dbReference type="Proteomes" id="UP001499854">
    <property type="component" value="Unassembled WGS sequence"/>
</dbReference>
<name>A0ABN2RW74_9ACTN</name>
<reference evidence="1 2" key="1">
    <citation type="journal article" date="2019" name="Int. J. Syst. Evol. Microbiol.">
        <title>The Global Catalogue of Microorganisms (GCM) 10K type strain sequencing project: providing services to taxonomists for standard genome sequencing and annotation.</title>
        <authorList>
            <consortium name="The Broad Institute Genomics Platform"/>
            <consortium name="The Broad Institute Genome Sequencing Center for Infectious Disease"/>
            <person name="Wu L."/>
            <person name="Ma J."/>
        </authorList>
    </citation>
    <scope>NUCLEOTIDE SEQUENCE [LARGE SCALE GENOMIC DNA]</scope>
    <source>
        <strain evidence="1 2">JCM 16013</strain>
    </source>
</reference>
<proteinExistence type="predicted"/>
<gene>
    <name evidence="1" type="ORF">GCM10009838_40290</name>
</gene>
<dbReference type="EMBL" id="BAAAQM010000022">
    <property type="protein sequence ID" value="GAA1976008.1"/>
    <property type="molecule type" value="Genomic_DNA"/>
</dbReference>
<evidence type="ECO:0000313" key="1">
    <source>
        <dbReference type="EMBL" id="GAA1976008.1"/>
    </source>
</evidence>
<keyword evidence="2" id="KW-1185">Reference proteome</keyword>
<organism evidence="1 2">
    <name type="scientific">Catenulispora subtropica</name>
    <dbReference type="NCBI Taxonomy" id="450798"/>
    <lineage>
        <taxon>Bacteria</taxon>
        <taxon>Bacillati</taxon>
        <taxon>Actinomycetota</taxon>
        <taxon>Actinomycetes</taxon>
        <taxon>Catenulisporales</taxon>
        <taxon>Catenulisporaceae</taxon>
        <taxon>Catenulispora</taxon>
    </lineage>
</organism>
<evidence type="ECO:0000313" key="2">
    <source>
        <dbReference type="Proteomes" id="UP001499854"/>
    </source>
</evidence>
<protein>
    <submittedName>
        <fullName evidence="1">Uncharacterized protein</fullName>
    </submittedName>
</protein>